<dbReference type="SUPFAM" id="SSF53850">
    <property type="entry name" value="Periplasmic binding protein-like II"/>
    <property type="match status" value="1"/>
</dbReference>
<keyword evidence="4" id="KW-0804">Transcription</keyword>
<dbReference type="InterPro" id="IPR058163">
    <property type="entry name" value="LysR-type_TF_proteobact-type"/>
</dbReference>
<dbReference type="GO" id="GO:0003700">
    <property type="term" value="F:DNA-binding transcription factor activity"/>
    <property type="evidence" value="ECO:0007669"/>
    <property type="project" value="InterPro"/>
</dbReference>
<evidence type="ECO:0000313" key="6">
    <source>
        <dbReference type="EMBL" id="PRD16236.1"/>
    </source>
</evidence>
<dbReference type="FunFam" id="1.10.10.10:FF:000001">
    <property type="entry name" value="LysR family transcriptional regulator"/>
    <property type="match status" value="1"/>
</dbReference>
<dbReference type="InterPro" id="IPR036390">
    <property type="entry name" value="WH_DNA-bd_sf"/>
</dbReference>
<dbReference type="RefSeq" id="WP_105591678.1">
    <property type="nucleotide sequence ID" value="NZ_PDET01000003.1"/>
</dbReference>
<sequence>MIPGDRLSGIRAFVQAAQAGGFSLAAEQLGQSRSTVGKAIARLEARLQVKLFLRTTRTLSLTSEGQRFYQDCLRILADLDAAENRLTAHASVPTGCLRVAAPPLFGEKQVLPLLLPLTRRWPGLTLDMHFSTRRVDLAESGIDLAVRIGSPGHHSDLTSRQLGVQQMQLCASPDYLQASGIPASFSELEKHRHITLPEQGRTQSWILKDSDGKPFWWQPEEGLRFSTLSAVYRAVLDGYGIAQLPQWLVDEHIRDGELIELLPQSQAQGLPISAVWLKTAAMPQRLRLAIDTLVAGFTPC</sequence>
<dbReference type="Gene3D" id="3.40.190.290">
    <property type="match status" value="1"/>
</dbReference>
<dbReference type="Proteomes" id="UP000239181">
    <property type="component" value="Unassembled WGS sequence"/>
</dbReference>
<dbReference type="Gene3D" id="1.10.10.10">
    <property type="entry name" value="Winged helix-like DNA-binding domain superfamily/Winged helix DNA-binding domain"/>
    <property type="match status" value="1"/>
</dbReference>
<evidence type="ECO:0000259" key="5">
    <source>
        <dbReference type="PROSITE" id="PS50931"/>
    </source>
</evidence>
<organism evidence="6 7">
    <name type="scientific">Pantoea coffeiphila</name>
    <dbReference type="NCBI Taxonomy" id="1465635"/>
    <lineage>
        <taxon>Bacteria</taxon>
        <taxon>Pseudomonadati</taxon>
        <taxon>Pseudomonadota</taxon>
        <taxon>Gammaproteobacteria</taxon>
        <taxon>Enterobacterales</taxon>
        <taxon>Erwiniaceae</taxon>
        <taxon>Pantoea</taxon>
    </lineage>
</organism>
<evidence type="ECO:0000256" key="2">
    <source>
        <dbReference type="ARBA" id="ARBA00023015"/>
    </source>
</evidence>
<keyword evidence="2" id="KW-0805">Transcription regulation</keyword>
<dbReference type="InterPro" id="IPR000847">
    <property type="entry name" value="LysR_HTH_N"/>
</dbReference>
<dbReference type="GO" id="GO:0006351">
    <property type="term" value="P:DNA-templated transcription"/>
    <property type="evidence" value="ECO:0007669"/>
    <property type="project" value="TreeGrafter"/>
</dbReference>
<dbReference type="Pfam" id="PF00126">
    <property type="entry name" value="HTH_1"/>
    <property type="match status" value="1"/>
</dbReference>
<dbReference type="PANTHER" id="PTHR30537">
    <property type="entry name" value="HTH-TYPE TRANSCRIPTIONAL REGULATOR"/>
    <property type="match status" value="1"/>
</dbReference>
<dbReference type="InterPro" id="IPR036388">
    <property type="entry name" value="WH-like_DNA-bd_sf"/>
</dbReference>
<keyword evidence="3" id="KW-0238">DNA-binding</keyword>
<dbReference type="InterPro" id="IPR005119">
    <property type="entry name" value="LysR_subst-bd"/>
</dbReference>
<comment type="caution">
    <text evidence="6">The sequence shown here is derived from an EMBL/GenBank/DDBJ whole genome shotgun (WGS) entry which is preliminary data.</text>
</comment>
<name>A0A2S9IEM4_9GAMM</name>
<dbReference type="SUPFAM" id="SSF46785">
    <property type="entry name" value="Winged helix' DNA-binding domain"/>
    <property type="match status" value="1"/>
</dbReference>
<keyword evidence="7" id="KW-1185">Reference proteome</keyword>
<dbReference type="EMBL" id="PDET01000003">
    <property type="protein sequence ID" value="PRD16236.1"/>
    <property type="molecule type" value="Genomic_DNA"/>
</dbReference>
<dbReference type="PANTHER" id="PTHR30537:SF5">
    <property type="entry name" value="HTH-TYPE TRANSCRIPTIONAL ACTIVATOR TTDR-RELATED"/>
    <property type="match status" value="1"/>
</dbReference>
<dbReference type="GO" id="GO:0043565">
    <property type="term" value="F:sequence-specific DNA binding"/>
    <property type="evidence" value="ECO:0007669"/>
    <property type="project" value="TreeGrafter"/>
</dbReference>
<proteinExistence type="inferred from homology"/>
<gene>
    <name evidence="6" type="ORF">CQW29_05300</name>
</gene>
<evidence type="ECO:0000256" key="3">
    <source>
        <dbReference type="ARBA" id="ARBA00023125"/>
    </source>
</evidence>
<evidence type="ECO:0000313" key="7">
    <source>
        <dbReference type="Proteomes" id="UP000239181"/>
    </source>
</evidence>
<feature type="domain" description="HTH lysR-type" evidence="5">
    <location>
        <begin position="5"/>
        <end position="62"/>
    </location>
</feature>
<evidence type="ECO:0000256" key="4">
    <source>
        <dbReference type="ARBA" id="ARBA00023163"/>
    </source>
</evidence>
<reference evidence="6 7" key="1">
    <citation type="submission" date="2017-10" db="EMBL/GenBank/DDBJ databases">
        <title>Draft genome of two endophytic bacteria isolated from 'guarana' Paullinia cupana (Mart.) Ducke.</title>
        <authorList>
            <person name="Siqueira K.A."/>
            <person name="Liotti R.G."/>
            <person name="Mendes T.A."/>
            <person name="Soares M.A."/>
        </authorList>
    </citation>
    <scope>NUCLEOTIDE SEQUENCE [LARGE SCALE GENOMIC DNA]</scope>
    <source>
        <strain evidence="6 7">342</strain>
    </source>
</reference>
<comment type="similarity">
    <text evidence="1">Belongs to the LysR transcriptional regulatory family.</text>
</comment>
<accession>A0A2S9IEM4</accession>
<dbReference type="OrthoDB" id="9110639at2"/>
<protein>
    <submittedName>
        <fullName evidence="6">LysR family transcriptional regulator</fullName>
    </submittedName>
</protein>
<dbReference type="AlphaFoldDB" id="A0A2S9IEM4"/>
<dbReference type="PROSITE" id="PS50931">
    <property type="entry name" value="HTH_LYSR"/>
    <property type="match status" value="1"/>
</dbReference>
<dbReference type="Pfam" id="PF03466">
    <property type="entry name" value="LysR_substrate"/>
    <property type="match status" value="1"/>
</dbReference>
<evidence type="ECO:0000256" key="1">
    <source>
        <dbReference type="ARBA" id="ARBA00009437"/>
    </source>
</evidence>